<evidence type="ECO:0000313" key="8">
    <source>
        <dbReference type="EMBL" id="OPC85016.1"/>
    </source>
</evidence>
<reference evidence="8 9" key="1">
    <citation type="submission" date="2017-03" db="EMBL/GenBank/DDBJ databases">
        <title>Draft genome sequence of Streptomyces scabrisporus NF3, endophyte isolated from Amphipterygium adstringens.</title>
        <authorList>
            <person name="Vazquez M."/>
            <person name="Ceapa C.D."/>
            <person name="Rodriguez Luna D."/>
            <person name="Sanchez Esquivel S."/>
        </authorList>
    </citation>
    <scope>NUCLEOTIDE SEQUENCE [LARGE SCALE GENOMIC DNA]</scope>
    <source>
        <strain evidence="8 9">NF3</strain>
    </source>
</reference>
<dbReference type="PANTHER" id="PTHR38459:SF1">
    <property type="entry name" value="PROPHAGE BACTOPRENOL-LINKED GLUCOSE TRANSLOCASE HOMOLOG"/>
    <property type="match status" value="1"/>
</dbReference>
<gene>
    <name evidence="8" type="ORF">B4N89_13065</name>
</gene>
<feature type="transmembrane region" description="Helical" evidence="6">
    <location>
        <begin position="95"/>
        <end position="114"/>
    </location>
</feature>
<keyword evidence="9" id="KW-1185">Reference proteome</keyword>
<dbReference type="AlphaFoldDB" id="A0A1T3P7H3"/>
<evidence type="ECO:0000256" key="6">
    <source>
        <dbReference type="SAM" id="Phobius"/>
    </source>
</evidence>
<keyword evidence="4 6" id="KW-1133">Transmembrane helix</keyword>
<feature type="transmembrane region" description="Helical" evidence="6">
    <location>
        <begin position="135"/>
        <end position="155"/>
    </location>
</feature>
<name>A0A1T3P7H3_9ACTN</name>
<organism evidence="8 9">
    <name type="scientific">Embleya scabrispora</name>
    <dbReference type="NCBI Taxonomy" id="159449"/>
    <lineage>
        <taxon>Bacteria</taxon>
        <taxon>Bacillati</taxon>
        <taxon>Actinomycetota</taxon>
        <taxon>Actinomycetes</taxon>
        <taxon>Kitasatosporales</taxon>
        <taxon>Streptomycetaceae</taxon>
        <taxon>Embleya</taxon>
    </lineage>
</organism>
<dbReference type="STRING" id="159449.B4N89_13065"/>
<proteinExistence type="inferred from homology"/>
<comment type="caution">
    <text evidence="8">The sequence shown here is derived from an EMBL/GenBank/DDBJ whole genome shotgun (WGS) entry which is preliminary data.</text>
</comment>
<feature type="transmembrane region" description="Helical" evidence="6">
    <location>
        <begin position="161"/>
        <end position="179"/>
    </location>
</feature>
<evidence type="ECO:0000256" key="3">
    <source>
        <dbReference type="ARBA" id="ARBA00022692"/>
    </source>
</evidence>
<dbReference type="Pfam" id="PF04138">
    <property type="entry name" value="GtrA_DPMS_TM"/>
    <property type="match status" value="1"/>
</dbReference>
<evidence type="ECO:0000313" key="9">
    <source>
        <dbReference type="Proteomes" id="UP000190037"/>
    </source>
</evidence>
<dbReference type="EMBL" id="MWQN01000001">
    <property type="protein sequence ID" value="OPC85016.1"/>
    <property type="molecule type" value="Genomic_DNA"/>
</dbReference>
<keyword evidence="3 6" id="KW-0812">Transmembrane</keyword>
<protein>
    <recommendedName>
        <fullName evidence="7">GtrA/DPMS transmembrane domain-containing protein</fullName>
    </recommendedName>
</protein>
<evidence type="ECO:0000256" key="5">
    <source>
        <dbReference type="ARBA" id="ARBA00023136"/>
    </source>
</evidence>
<dbReference type="GO" id="GO:0005886">
    <property type="term" value="C:plasma membrane"/>
    <property type="evidence" value="ECO:0007669"/>
    <property type="project" value="TreeGrafter"/>
</dbReference>
<dbReference type="InterPro" id="IPR007267">
    <property type="entry name" value="GtrA_DPMS_TM"/>
</dbReference>
<sequence>MGLLEGSRGVHRGGFRRHGKTLPVDLRARFRWSKRSLYSDFVTATERSTDGNTPERQSRWATLLTHSLPRFLVSGAASVVIDMGLLYLLHGIWGLWLPAATFLATATSFAVNFTMNRFWSFGSTVSPVGGQMVRYLILAAVNWVITVVFVSALAWMGLFYMSAKLITVVFNAIVNYFAYRLWVFKGVAKESTPVD</sequence>
<evidence type="ECO:0000256" key="1">
    <source>
        <dbReference type="ARBA" id="ARBA00004141"/>
    </source>
</evidence>
<dbReference type="PANTHER" id="PTHR38459">
    <property type="entry name" value="PROPHAGE BACTOPRENOL-LINKED GLUCOSE TRANSLOCASE HOMOLOG"/>
    <property type="match status" value="1"/>
</dbReference>
<feature type="domain" description="GtrA/DPMS transmembrane" evidence="7">
    <location>
        <begin position="70"/>
        <end position="184"/>
    </location>
</feature>
<comment type="subcellular location">
    <subcellularLocation>
        <location evidence="1">Membrane</location>
        <topology evidence="1">Multi-pass membrane protein</topology>
    </subcellularLocation>
</comment>
<dbReference type="Proteomes" id="UP000190037">
    <property type="component" value="Unassembled WGS sequence"/>
</dbReference>
<evidence type="ECO:0000259" key="7">
    <source>
        <dbReference type="Pfam" id="PF04138"/>
    </source>
</evidence>
<keyword evidence="5 6" id="KW-0472">Membrane</keyword>
<dbReference type="InterPro" id="IPR051401">
    <property type="entry name" value="GtrA_CellWall_Glycosyl"/>
</dbReference>
<dbReference type="GO" id="GO:0000271">
    <property type="term" value="P:polysaccharide biosynthetic process"/>
    <property type="evidence" value="ECO:0007669"/>
    <property type="project" value="InterPro"/>
</dbReference>
<evidence type="ECO:0000256" key="4">
    <source>
        <dbReference type="ARBA" id="ARBA00022989"/>
    </source>
</evidence>
<evidence type="ECO:0000256" key="2">
    <source>
        <dbReference type="ARBA" id="ARBA00009399"/>
    </source>
</evidence>
<accession>A0A1T3P7H3</accession>
<comment type="similarity">
    <text evidence="2">Belongs to the GtrA family.</text>
</comment>